<evidence type="ECO:0000256" key="2">
    <source>
        <dbReference type="SAM" id="Phobius"/>
    </source>
</evidence>
<dbReference type="SUPFAM" id="SSF48452">
    <property type="entry name" value="TPR-like"/>
    <property type="match status" value="2"/>
</dbReference>
<organism evidence="3 4">
    <name type="scientific">Thamnocephalis sphaerospora</name>
    <dbReference type="NCBI Taxonomy" id="78915"/>
    <lineage>
        <taxon>Eukaryota</taxon>
        <taxon>Fungi</taxon>
        <taxon>Fungi incertae sedis</taxon>
        <taxon>Zoopagomycota</taxon>
        <taxon>Zoopagomycotina</taxon>
        <taxon>Zoopagomycetes</taxon>
        <taxon>Zoopagales</taxon>
        <taxon>Sigmoideomycetaceae</taxon>
        <taxon>Thamnocephalis</taxon>
    </lineage>
</organism>
<dbReference type="InterPro" id="IPR011990">
    <property type="entry name" value="TPR-like_helical_dom_sf"/>
</dbReference>
<keyword evidence="4" id="KW-1185">Reference proteome</keyword>
<dbReference type="OrthoDB" id="10050400at2759"/>
<keyword evidence="2" id="KW-1133">Transmembrane helix</keyword>
<dbReference type="AlphaFoldDB" id="A0A4P9XUX0"/>
<sequence>MHSFAQVARRQQTGLLSARRLVLRGIAPTPLRVIGASQVSIRAGPRAYQLRGFASGNDGPSKRPVDEDLLGREQSARSTYSPGRFLRSFPRQKNEQLEEDAGSGPLRLADVLPELVEAKRPEGAFVRPTPEDAVTRARKALVRAPRFVLQVAAIVGAVTATLTGIIWLGLHTYAEKCSPTDRRFSGQLRSELRNAYMLETLVPSPADAERYLRKAFAMLEESGLPSADPSLLDVILGLRFWLGYTIERQGRLDEAAELYREVLDAWGAAVADQASMAANDRSLAVSRFVAVSRRLGEVLARMDAPDEAGYVLWNAVRLANLLDHDVMAALAAHRSDDQVAEIAEAHGDHSSPEAVRCVLALANLMATQRQFDNALTLYSGALRAAQFGARQLSSKAATAGFWTHPVVPCSTTWTCLDAQVMARLAEIYAARGDDTRTEEWSRKGLALAKAGVGKRECDTCSGLILGNLALMQEIRGNQETALQLYTRAHTSAKRASDRESEFEYANKMRMLRAQLEEEEMAAPAGETGQLSAAPKQA</sequence>
<evidence type="ECO:0000256" key="1">
    <source>
        <dbReference type="SAM" id="MobiDB-lite"/>
    </source>
</evidence>
<dbReference type="InterPro" id="IPR040201">
    <property type="entry name" value="Mrg3-like"/>
</dbReference>
<keyword evidence="2" id="KW-0472">Membrane</keyword>
<keyword evidence="2" id="KW-0812">Transmembrane</keyword>
<name>A0A4P9XUX0_9FUNG</name>
<dbReference type="Gene3D" id="1.25.40.10">
    <property type="entry name" value="Tetratricopeptide repeat domain"/>
    <property type="match status" value="2"/>
</dbReference>
<dbReference type="PANTHER" id="PTHR28142">
    <property type="entry name" value="MITOCHONDRIAL INNER MEMBRANE I-AAA PROTEASE SUPERCOMPLEX SUBUNIT MGR3-RELATED"/>
    <property type="match status" value="1"/>
</dbReference>
<accession>A0A4P9XUX0</accession>
<feature type="region of interest" description="Disordered" evidence="1">
    <location>
        <begin position="516"/>
        <end position="537"/>
    </location>
</feature>
<protein>
    <recommendedName>
        <fullName evidence="5">MalT-like TPR region domain-containing protein</fullName>
    </recommendedName>
</protein>
<proteinExistence type="predicted"/>
<dbReference type="PANTHER" id="PTHR28142:SF1">
    <property type="entry name" value="MITOCHONDRIAL INNER MEMBRANE I-AAA PROTEASE SUPERCOMPLEX SUBUNIT MGR3-RELATED"/>
    <property type="match status" value="1"/>
</dbReference>
<evidence type="ECO:0000313" key="4">
    <source>
        <dbReference type="Proteomes" id="UP000271241"/>
    </source>
</evidence>
<evidence type="ECO:0000313" key="3">
    <source>
        <dbReference type="EMBL" id="RKP09250.1"/>
    </source>
</evidence>
<dbReference type="Proteomes" id="UP000271241">
    <property type="component" value="Unassembled WGS sequence"/>
</dbReference>
<reference evidence="4" key="1">
    <citation type="journal article" date="2018" name="Nat. Microbiol.">
        <title>Leveraging single-cell genomics to expand the fungal tree of life.</title>
        <authorList>
            <person name="Ahrendt S.R."/>
            <person name="Quandt C.A."/>
            <person name="Ciobanu D."/>
            <person name="Clum A."/>
            <person name="Salamov A."/>
            <person name="Andreopoulos B."/>
            <person name="Cheng J.F."/>
            <person name="Woyke T."/>
            <person name="Pelin A."/>
            <person name="Henrissat B."/>
            <person name="Reynolds N.K."/>
            <person name="Benny G.L."/>
            <person name="Smith M.E."/>
            <person name="James T.Y."/>
            <person name="Grigoriev I.V."/>
        </authorList>
    </citation>
    <scope>NUCLEOTIDE SEQUENCE [LARGE SCALE GENOMIC DNA]</scope>
    <source>
        <strain evidence="4">RSA 1356</strain>
    </source>
</reference>
<gene>
    <name evidence="3" type="ORF">THASP1DRAFT_28956</name>
</gene>
<dbReference type="EMBL" id="KZ992528">
    <property type="protein sequence ID" value="RKP09250.1"/>
    <property type="molecule type" value="Genomic_DNA"/>
</dbReference>
<evidence type="ECO:0008006" key="5">
    <source>
        <dbReference type="Google" id="ProtNLM"/>
    </source>
</evidence>
<feature type="transmembrane region" description="Helical" evidence="2">
    <location>
        <begin position="147"/>
        <end position="170"/>
    </location>
</feature>